<dbReference type="PANTHER" id="PTHR16484:SF10">
    <property type="entry name" value="PARTITIONING DEFECTIVE 3 HOMOLOG"/>
    <property type="match status" value="1"/>
</dbReference>
<dbReference type="GO" id="GO:0043296">
    <property type="term" value="C:apical junction complex"/>
    <property type="evidence" value="ECO:0007669"/>
    <property type="project" value="TreeGrafter"/>
</dbReference>
<dbReference type="GO" id="GO:0007155">
    <property type="term" value="P:cell adhesion"/>
    <property type="evidence" value="ECO:0007669"/>
    <property type="project" value="TreeGrafter"/>
</dbReference>
<organism evidence="4 5">
    <name type="scientific">Crenichthys baileyi</name>
    <name type="common">White River springfish</name>
    <dbReference type="NCBI Taxonomy" id="28760"/>
    <lineage>
        <taxon>Eukaryota</taxon>
        <taxon>Metazoa</taxon>
        <taxon>Chordata</taxon>
        <taxon>Craniata</taxon>
        <taxon>Vertebrata</taxon>
        <taxon>Euteleostomi</taxon>
        <taxon>Actinopterygii</taxon>
        <taxon>Neopterygii</taxon>
        <taxon>Teleostei</taxon>
        <taxon>Neoteleostei</taxon>
        <taxon>Acanthomorphata</taxon>
        <taxon>Ovalentaria</taxon>
        <taxon>Atherinomorphae</taxon>
        <taxon>Cyprinodontiformes</taxon>
        <taxon>Goodeidae</taxon>
        <taxon>Crenichthys</taxon>
    </lineage>
</organism>
<feature type="compositionally biased region" description="Polar residues" evidence="1">
    <location>
        <begin position="549"/>
        <end position="563"/>
    </location>
</feature>
<dbReference type="GO" id="GO:0005912">
    <property type="term" value="C:adherens junction"/>
    <property type="evidence" value="ECO:0007669"/>
    <property type="project" value="TreeGrafter"/>
</dbReference>
<name>A0AAV9S5C5_9TELE</name>
<feature type="region of interest" description="Disordered" evidence="1">
    <location>
        <begin position="370"/>
        <end position="481"/>
    </location>
</feature>
<dbReference type="GO" id="GO:0051660">
    <property type="term" value="P:establishment of centrosome localization"/>
    <property type="evidence" value="ECO:0007669"/>
    <property type="project" value="TreeGrafter"/>
</dbReference>
<reference evidence="4 5" key="1">
    <citation type="submission" date="2021-06" db="EMBL/GenBank/DDBJ databases">
        <authorList>
            <person name="Palmer J.M."/>
        </authorList>
    </citation>
    <scope>NUCLEOTIDE SEQUENCE [LARGE SCALE GENOMIC DNA]</scope>
    <source>
        <strain evidence="4 5">MEX-2019</strain>
        <tissue evidence="4">Muscle</tissue>
    </source>
</reference>
<dbReference type="GO" id="GO:0005938">
    <property type="term" value="C:cell cortex"/>
    <property type="evidence" value="ECO:0007669"/>
    <property type="project" value="TreeGrafter"/>
</dbReference>
<evidence type="ECO:0000259" key="3">
    <source>
        <dbReference type="PROSITE" id="PS50106"/>
    </source>
</evidence>
<feature type="domain" description="PDZ" evidence="3">
    <location>
        <begin position="37"/>
        <end position="112"/>
    </location>
</feature>
<dbReference type="FunFam" id="2.30.42.10:FF:000078">
    <property type="entry name" value="Partitioning defective 3 homolog B"/>
    <property type="match status" value="1"/>
</dbReference>
<feature type="compositionally biased region" description="Basic and acidic residues" evidence="1">
    <location>
        <begin position="416"/>
        <end position="429"/>
    </location>
</feature>
<feature type="region of interest" description="Disordered" evidence="1">
    <location>
        <begin position="137"/>
        <end position="160"/>
    </location>
</feature>
<dbReference type="PANTHER" id="PTHR16484">
    <property type="entry name" value="PARTITIONING DEFECTIVE 3 RELATED"/>
    <property type="match status" value="1"/>
</dbReference>
<dbReference type="Pfam" id="PF00595">
    <property type="entry name" value="PDZ"/>
    <property type="match status" value="1"/>
</dbReference>
<proteinExistence type="predicted"/>
<dbReference type="GO" id="GO:0016324">
    <property type="term" value="C:apical plasma membrane"/>
    <property type="evidence" value="ECO:0007669"/>
    <property type="project" value="TreeGrafter"/>
</dbReference>
<feature type="signal peptide" evidence="2">
    <location>
        <begin position="1"/>
        <end position="19"/>
    </location>
</feature>
<feature type="compositionally biased region" description="Polar residues" evidence="1">
    <location>
        <begin position="138"/>
        <end position="152"/>
    </location>
</feature>
<keyword evidence="2" id="KW-0732">Signal</keyword>
<dbReference type="InterPro" id="IPR036034">
    <property type="entry name" value="PDZ_sf"/>
</dbReference>
<accession>A0AAV9S5C5</accession>
<protein>
    <recommendedName>
        <fullName evidence="3">PDZ domain-containing protein</fullName>
    </recommendedName>
</protein>
<dbReference type="PROSITE" id="PS50106">
    <property type="entry name" value="PDZ"/>
    <property type="match status" value="1"/>
</dbReference>
<dbReference type="AlphaFoldDB" id="A0AAV9S5C5"/>
<feature type="region of interest" description="Disordered" evidence="1">
    <location>
        <begin position="543"/>
        <end position="568"/>
    </location>
</feature>
<dbReference type="InterPro" id="IPR052213">
    <property type="entry name" value="PAR3"/>
</dbReference>
<gene>
    <name evidence="4" type="ORF">CRENBAI_012685</name>
</gene>
<dbReference type="EMBL" id="JAHHUM010000890">
    <property type="protein sequence ID" value="KAK5616393.1"/>
    <property type="molecule type" value="Genomic_DNA"/>
</dbReference>
<dbReference type="Gene3D" id="2.30.42.10">
    <property type="match status" value="1"/>
</dbReference>
<feature type="chain" id="PRO_5043586564" description="PDZ domain-containing protein" evidence="2">
    <location>
        <begin position="20"/>
        <end position="586"/>
    </location>
</feature>
<dbReference type="GO" id="GO:0000226">
    <property type="term" value="P:microtubule cytoskeleton organization"/>
    <property type="evidence" value="ECO:0007669"/>
    <property type="project" value="TreeGrafter"/>
</dbReference>
<evidence type="ECO:0000256" key="2">
    <source>
        <dbReference type="SAM" id="SignalP"/>
    </source>
</evidence>
<dbReference type="GO" id="GO:0035091">
    <property type="term" value="F:phosphatidylinositol binding"/>
    <property type="evidence" value="ECO:0007669"/>
    <property type="project" value="TreeGrafter"/>
</dbReference>
<sequence length="586" mass="65077">MPCFLHLDCLLSVFHLLKQEDDTVLTPDGTRGFLTFEIPLNDSGSAGLGVSVKGNRSKENHADLGIFVKSIINGGAASKDGRLRVNDQLIAVNGESLLEMTNQEAMEALRKSMSVEGNKRGMIQLIVARHLFKDSEESLASPTMSEIPTNASLDDDEEQNSQSLYETIDSLDNTPTTRANIHARNGHFQLSPTVNMPQGDTVMIEEDWPPLLPAHLSDQSSSSSHDDMGFAGENPVAWIREIPRQNECSLSPDAEPDVAFQREGFARQSMSEKRTKQYDSPAHLDIIKNRKSKSMDLGSEEQQVGPSLGLKKSSSLESLQKAVVEVLVNDELNVQRMHSRIIRGRGCNESFRAAIDKSYVKSSVIAKEENSVETLDEDTEESSRSGHESMSTSGDLSLGGGLVDDKQKDGAMGGLKEIKKVEKEKDKDKNKPKKGVLKGLGEMFRFGKGRRDEDRVERKSSRRSRAEEMQANENEAIQMKEEQERIQAKTRELRERQAKEREYAEIQDVVSRTFSSDEEHTYAGIGSLGSSIDSCSVDAYSHHYHLPQSPHSPHTPLNLQSNGPPLEALYAQVNKHRNGRPTPPDR</sequence>
<dbReference type="InterPro" id="IPR001478">
    <property type="entry name" value="PDZ"/>
</dbReference>
<dbReference type="SUPFAM" id="SSF50156">
    <property type="entry name" value="PDZ domain-like"/>
    <property type="match status" value="1"/>
</dbReference>
<dbReference type="GO" id="GO:0008104">
    <property type="term" value="P:intracellular protein localization"/>
    <property type="evidence" value="ECO:0007669"/>
    <property type="project" value="TreeGrafter"/>
</dbReference>
<dbReference type="Proteomes" id="UP001311232">
    <property type="component" value="Unassembled WGS sequence"/>
</dbReference>
<dbReference type="SMART" id="SM00228">
    <property type="entry name" value="PDZ"/>
    <property type="match status" value="1"/>
</dbReference>
<comment type="caution">
    <text evidence="4">The sequence shown here is derived from an EMBL/GenBank/DDBJ whole genome shotgun (WGS) entry which is preliminary data.</text>
</comment>
<dbReference type="CDD" id="cd23059">
    <property type="entry name" value="PDZ3_Par3-like"/>
    <property type="match status" value="1"/>
</dbReference>
<keyword evidence="5" id="KW-1185">Reference proteome</keyword>
<dbReference type="GO" id="GO:0030010">
    <property type="term" value="P:establishment of cell polarity"/>
    <property type="evidence" value="ECO:0007669"/>
    <property type="project" value="TreeGrafter"/>
</dbReference>
<dbReference type="GO" id="GO:0045197">
    <property type="term" value="P:establishment or maintenance of epithelial cell apical/basal polarity"/>
    <property type="evidence" value="ECO:0007669"/>
    <property type="project" value="TreeGrafter"/>
</dbReference>
<feature type="compositionally biased region" description="Basic and acidic residues" evidence="1">
    <location>
        <begin position="449"/>
        <end position="468"/>
    </location>
</feature>
<evidence type="ECO:0000256" key="1">
    <source>
        <dbReference type="SAM" id="MobiDB-lite"/>
    </source>
</evidence>
<evidence type="ECO:0000313" key="4">
    <source>
        <dbReference type="EMBL" id="KAK5616393.1"/>
    </source>
</evidence>
<evidence type="ECO:0000313" key="5">
    <source>
        <dbReference type="Proteomes" id="UP001311232"/>
    </source>
</evidence>